<evidence type="ECO:0000256" key="1">
    <source>
        <dbReference type="SAM" id="SignalP"/>
    </source>
</evidence>
<organism evidence="2 3">
    <name type="scientific">Purpureocillium lilacinum</name>
    <name type="common">Paecilomyces lilacinus</name>
    <dbReference type="NCBI Taxonomy" id="33203"/>
    <lineage>
        <taxon>Eukaryota</taxon>
        <taxon>Fungi</taxon>
        <taxon>Dikarya</taxon>
        <taxon>Ascomycota</taxon>
        <taxon>Pezizomycotina</taxon>
        <taxon>Sordariomycetes</taxon>
        <taxon>Hypocreomycetidae</taxon>
        <taxon>Hypocreales</taxon>
        <taxon>Ophiocordycipitaceae</taxon>
        <taxon>Purpureocillium</taxon>
    </lineage>
</organism>
<keyword evidence="1" id="KW-0732">Signal</keyword>
<evidence type="ECO:0000313" key="2">
    <source>
        <dbReference type="EMBL" id="OAQ80084.1"/>
    </source>
</evidence>
<reference evidence="2 3" key="1">
    <citation type="submission" date="2016-01" db="EMBL/GenBank/DDBJ databases">
        <title>Biosynthesis of antibiotic leucinostatins and their inhibition on Phytophthora in bio-control Purpureocillium lilacinum.</title>
        <authorList>
            <person name="Wang G."/>
            <person name="Liu Z."/>
            <person name="Lin R."/>
            <person name="Li E."/>
            <person name="Mao Z."/>
            <person name="Ling J."/>
            <person name="Yin W."/>
            <person name="Xie B."/>
        </authorList>
    </citation>
    <scope>NUCLEOTIDE SEQUENCE [LARGE SCALE GENOMIC DNA]</scope>
    <source>
        <strain evidence="2">PLBJ-1</strain>
    </source>
</reference>
<dbReference type="AlphaFoldDB" id="A0A179GQC4"/>
<feature type="signal peptide" evidence="1">
    <location>
        <begin position="1"/>
        <end position="20"/>
    </location>
</feature>
<sequence>MRISTVVVVVVAGWTGLSWASSDRRTTASRSTSRFQRRSRTGLARTCSNSGHAACSTCQLRGRLCLAFGPFRVEAHTLGLVACGCIALLMTSEGGRDAGRPSLAVARECRDCFCAFCPGMHGPGAKSLTSEMHQYLDFSRKRCCNAGRMGRWTTCIACLLAFTKPVTWRLKTGCVFSHRT</sequence>
<accession>A0A179GQC4</accession>
<gene>
    <name evidence="2" type="ORF">VFPBJ_05669</name>
</gene>
<evidence type="ECO:0000313" key="3">
    <source>
        <dbReference type="Proteomes" id="UP000078240"/>
    </source>
</evidence>
<dbReference type="EMBL" id="LSBH01000004">
    <property type="protein sequence ID" value="OAQ80084.1"/>
    <property type="molecule type" value="Genomic_DNA"/>
</dbReference>
<proteinExistence type="predicted"/>
<dbReference type="Proteomes" id="UP000078240">
    <property type="component" value="Unassembled WGS sequence"/>
</dbReference>
<name>A0A179GQC4_PURLI</name>
<comment type="caution">
    <text evidence="2">The sequence shown here is derived from an EMBL/GenBank/DDBJ whole genome shotgun (WGS) entry which is preliminary data.</text>
</comment>
<protein>
    <recommendedName>
        <fullName evidence="4">Secreted protein</fullName>
    </recommendedName>
</protein>
<feature type="chain" id="PRO_5008102928" description="Secreted protein" evidence="1">
    <location>
        <begin position="21"/>
        <end position="180"/>
    </location>
</feature>
<evidence type="ECO:0008006" key="4">
    <source>
        <dbReference type="Google" id="ProtNLM"/>
    </source>
</evidence>